<sequence length="58" mass="6435">MGFSWVEAIEGNAMASDNCFGGYEGKDAGYLNANDLEIFLAVAQARQWDRRKSVRAYA</sequence>
<organism evidence="1 2">
    <name type="scientific">Desulfomicrobium macestii</name>
    <dbReference type="NCBI Taxonomy" id="90731"/>
    <lineage>
        <taxon>Bacteria</taxon>
        <taxon>Pseudomonadati</taxon>
        <taxon>Thermodesulfobacteriota</taxon>
        <taxon>Desulfovibrionia</taxon>
        <taxon>Desulfovibrionales</taxon>
        <taxon>Desulfomicrobiaceae</taxon>
        <taxon>Desulfomicrobium</taxon>
    </lineage>
</organism>
<evidence type="ECO:0000313" key="1">
    <source>
        <dbReference type="EMBL" id="MBE1426902.1"/>
    </source>
</evidence>
<dbReference type="Proteomes" id="UP000639010">
    <property type="component" value="Unassembled WGS sequence"/>
</dbReference>
<proteinExistence type="predicted"/>
<dbReference type="RefSeq" id="WP_153304615.1">
    <property type="nucleotide sequence ID" value="NZ_JADBGG010000037.1"/>
</dbReference>
<name>A0ABR9H8T6_9BACT</name>
<comment type="caution">
    <text evidence="1">The sequence shown here is derived from an EMBL/GenBank/DDBJ whole genome shotgun (WGS) entry which is preliminary data.</text>
</comment>
<reference evidence="1 2" key="1">
    <citation type="submission" date="2020-10" db="EMBL/GenBank/DDBJ databases">
        <title>Genomic Encyclopedia of Type Strains, Phase IV (KMG-IV): sequencing the most valuable type-strain genomes for metagenomic binning, comparative biology and taxonomic classification.</title>
        <authorList>
            <person name="Goeker M."/>
        </authorList>
    </citation>
    <scope>NUCLEOTIDE SEQUENCE [LARGE SCALE GENOMIC DNA]</scope>
    <source>
        <strain evidence="1 2">DSM 4194</strain>
    </source>
</reference>
<dbReference type="EMBL" id="JADBGG010000037">
    <property type="protein sequence ID" value="MBE1426902.1"/>
    <property type="molecule type" value="Genomic_DNA"/>
</dbReference>
<accession>A0ABR9H8T6</accession>
<keyword evidence="2" id="KW-1185">Reference proteome</keyword>
<evidence type="ECO:0000313" key="2">
    <source>
        <dbReference type="Proteomes" id="UP000639010"/>
    </source>
</evidence>
<gene>
    <name evidence="1" type="ORF">H4684_003584</name>
</gene>
<protein>
    <submittedName>
        <fullName evidence="1">Uncharacterized protein</fullName>
    </submittedName>
</protein>